<keyword evidence="2" id="KW-1185">Reference proteome</keyword>
<reference evidence="1 2" key="1">
    <citation type="journal article" date="2011" name="PLoS Pathog.">
        <title>Endophytic Life Strategies Decoded by Genome and Transcriptome Analyses of the Mutualistic Root Symbiont Piriformospora indica.</title>
        <authorList>
            <person name="Zuccaro A."/>
            <person name="Lahrmann U."/>
            <person name="Guldener U."/>
            <person name="Langen G."/>
            <person name="Pfiffi S."/>
            <person name="Biedenkopf D."/>
            <person name="Wong P."/>
            <person name="Samans B."/>
            <person name="Grimm C."/>
            <person name="Basiewicz M."/>
            <person name="Murat C."/>
            <person name="Martin F."/>
            <person name="Kogel K.H."/>
        </authorList>
    </citation>
    <scope>NUCLEOTIDE SEQUENCE [LARGE SCALE GENOMIC DNA]</scope>
    <source>
        <strain evidence="1 2">DSM 11827</strain>
    </source>
</reference>
<evidence type="ECO:0000313" key="1">
    <source>
        <dbReference type="EMBL" id="CCA77655.1"/>
    </source>
</evidence>
<protein>
    <submittedName>
        <fullName evidence="1">Uncharacterized protein</fullName>
    </submittedName>
</protein>
<dbReference type="OrthoDB" id="25887at2759"/>
<dbReference type="EMBL" id="CAFZ01001825">
    <property type="protein sequence ID" value="CCA77655.1"/>
    <property type="molecule type" value="Genomic_DNA"/>
</dbReference>
<comment type="caution">
    <text evidence="1">The sequence shown here is derived from an EMBL/GenBank/DDBJ whole genome shotgun (WGS) entry which is preliminary data.</text>
</comment>
<organism evidence="1 2">
    <name type="scientific">Serendipita indica (strain DSM 11827)</name>
    <name type="common">Root endophyte fungus</name>
    <name type="synonym">Piriformospora indica</name>
    <dbReference type="NCBI Taxonomy" id="1109443"/>
    <lineage>
        <taxon>Eukaryota</taxon>
        <taxon>Fungi</taxon>
        <taxon>Dikarya</taxon>
        <taxon>Basidiomycota</taxon>
        <taxon>Agaricomycotina</taxon>
        <taxon>Agaricomycetes</taxon>
        <taxon>Sebacinales</taxon>
        <taxon>Serendipitaceae</taxon>
        <taxon>Serendipita</taxon>
    </lineage>
</organism>
<name>G4U262_SERID</name>
<accession>G4U262</accession>
<dbReference type="HOGENOM" id="CLU_3368712_0_0_1"/>
<gene>
    <name evidence="1" type="ORF">PIIN_11633</name>
</gene>
<proteinExistence type="predicted"/>
<dbReference type="Proteomes" id="UP000007148">
    <property type="component" value="Unassembled WGS sequence"/>
</dbReference>
<dbReference type="AlphaFoldDB" id="G4U262"/>
<dbReference type="InParanoid" id="G4U262"/>
<sequence>MQNVTTNRDALNIRPGQAVDIMIVNKMTEDYVPRP</sequence>
<evidence type="ECO:0000313" key="2">
    <source>
        <dbReference type="Proteomes" id="UP000007148"/>
    </source>
</evidence>